<evidence type="ECO:0000256" key="5">
    <source>
        <dbReference type="ARBA" id="ARBA00022475"/>
    </source>
</evidence>
<feature type="domain" description="Flagellar motor switch protein FliG middle" evidence="11">
    <location>
        <begin position="120"/>
        <end position="190"/>
    </location>
</feature>
<evidence type="ECO:0000313" key="13">
    <source>
        <dbReference type="EMBL" id="MEX6428856.1"/>
    </source>
</evidence>
<keyword evidence="13" id="KW-0966">Cell projection</keyword>
<evidence type="ECO:0000259" key="12">
    <source>
        <dbReference type="Pfam" id="PF14842"/>
    </source>
</evidence>
<keyword evidence="13" id="KW-0969">Cilium</keyword>
<accession>A0ABV3XZX6</accession>
<keyword evidence="14" id="KW-1185">Reference proteome</keyword>
<dbReference type="EMBL" id="JBFSHR010000007">
    <property type="protein sequence ID" value="MEX6428856.1"/>
    <property type="molecule type" value="Genomic_DNA"/>
</dbReference>
<proteinExistence type="inferred from homology"/>
<dbReference type="InterPro" id="IPR028263">
    <property type="entry name" value="FliG_N"/>
</dbReference>
<feature type="domain" description="Flagellar motor switch protein FliG N-terminal" evidence="12">
    <location>
        <begin position="8"/>
        <end position="109"/>
    </location>
</feature>
<gene>
    <name evidence="13" type="primary">fliG</name>
    <name evidence="13" type="ORF">AB6A68_03270</name>
</gene>
<organism evidence="13 14">
    <name type="scientific">Ferrimicrobium acidiphilum</name>
    <dbReference type="NCBI Taxonomy" id="121039"/>
    <lineage>
        <taxon>Bacteria</taxon>
        <taxon>Bacillati</taxon>
        <taxon>Actinomycetota</taxon>
        <taxon>Acidimicrobiia</taxon>
        <taxon>Acidimicrobiales</taxon>
        <taxon>Acidimicrobiaceae</taxon>
        <taxon>Ferrimicrobium</taxon>
    </lineage>
</organism>
<dbReference type="Pfam" id="PF14842">
    <property type="entry name" value="FliG_N"/>
    <property type="match status" value="1"/>
</dbReference>
<evidence type="ECO:0000256" key="4">
    <source>
        <dbReference type="ARBA" id="ARBA00021870"/>
    </source>
</evidence>
<dbReference type="Pfam" id="PF14841">
    <property type="entry name" value="FliG_M"/>
    <property type="match status" value="1"/>
</dbReference>
<evidence type="ECO:0000256" key="2">
    <source>
        <dbReference type="ARBA" id="ARBA00004413"/>
    </source>
</evidence>
<dbReference type="SUPFAM" id="SSF48029">
    <property type="entry name" value="FliG"/>
    <property type="match status" value="2"/>
</dbReference>
<comment type="caution">
    <text evidence="13">The sequence shown here is derived from an EMBL/GenBank/DDBJ whole genome shotgun (WGS) entry which is preliminary data.</text>
</comment>
<evidence type="ECO:0000313" key="14">
    <source>
        <dbReference type="Proteomes" id="UP001560267"/>
    </source>
</evidence>
<evidence type="ECO:0000259" key="10">
    <source>
        <dbReference type="Pfam" id="PF01706"/>
    </source>
</evidence>
<evidence type="ECO:0000259" key="11">
    <source>
        <dbReference type="Pfam" id="PF14841"/>
    </source>
</evidence>
<dbReference type="RefSeq" id="WP_298386562.1">
    <property type="nucleotide sequence ID" value="NZ_JBFSHR010000007.1"/>
</dbReference>
<evidence type="ECO:0000256" key="3">
    <source>
        <dbReference type="ARBA" id="ARBA00010299"/>
    </source>
</evidence>
<comment type="similarity">
    <text evidence="3">Belongs to the FliG family.</text>
</comment>
<evidence type="ECO:0000256" key="7">
    <source>
        <dbReference type="ARBA" id="ARBA00022779"/>
    </source>
</evidence>
<feature type="domain" description="Flagellar motor switch protein FliG C-terminal" evidence="10">
    <location>
        <begin position="222"/>
        <end position="328"/>
    </location>
</feature>
<dbReference type="InterPro" id="IPR000090">
    <property type="entry name" value="Flg_Motor_Flig"/>
</dbReference>
<protein>
    <recommendedName>
        <fullName evidence="4">Flagellar motor switch protein FliG</fullName>
    </recommendedName>
</protein>
<dbReference type="Pfam" id="PF01706">
    <property type="entry name" value="FliG_C"/>
    <property type="match status" value="1"/>
</dbReference>
<evidence type="ECO:0000256" key="1">
    <source>
        <dbReference type="ARBA" id="ARBA00004117"/>
    </source>
</evidence>
<name>A0ABV3XZX6_9ACTN</name>
<sequence>MTTQVKDLTGIQKSAAVLVQLGTELAARVLRSMSETEAVALTLEIAKLPSLDKETIAELMEEFVESVIAVKTVGQGGMDTAREILAARLGRNEADEVLAQFSGRSIENPLSFLSHVESFQLASFLQEEHPQTVALILSHVNSTMAAEVMAAMPDEIRADVTRRIALLSRVDPIIVEQTAVILQRKLAGLTKAGPVAMHSGLSSVVEILNNIDQTTERRILSDLDAVDPELADRIREQMFVFEDVLALDDRTLQRVLRQVSPKDLAVALKGVAPSLVAKVMGNISERAALDLEEEIEILGPVRLSTVEAAQAGIVRSVRELEAAGEITIARADEELVN</sequence>
<dbReference type="Gene3D" id="1.10.220.30">
    <property type="match status" value="3"/>
</dbReference>
<keyword evidence="8" id="KW-0472">Membrane</keyword>
<comment type="subcellular location">
    <subcellularLocation>
        <location evidence="1">Bacterial flagellum basal body</location>
    </subcellularLocation>
    <subcellularLocation>
        <location evidence="2">Cell membrane</location>
        <topology evidence="2">Peripheral membrane protein</topology>
        <orientation evidence="2">Cytoplasmic side</orientation>
    </subcellularLocation>
</comment>
<dbReference type="Proteomes" id="UP001560267">
    <property type="component" value="Unassembled WGS sequence"/>
</dbReference>
<reference evidence="13 14" key="1">
    <citation type="submission" date="2024-07" db="EMBL/GenBank/DDBJ databases">
        <title>Draft Genome Sequence of Ferrimicrobium acidiphilum Strain YE2023, Isolated from a Pulp of Bioleach Reactor.</title>
        <authorList>
            <person name="Elkina Y.A."/>
            <person name="Bulaeva A.G."/>
            <person name="Beletsky A.V."/>
            <person name="Mardanov A.V."/>
        </authorList>
    </citation>
    <scope>NUCLEOTIDE SEQUENCE [LARGE SCALE GENOMIC DNA]</scope>
    <source>
        <strain evidence="13 14">YE2023</strain>
    </source>
</reference>
<evidence type="ECO:0000256" key="6">
    <source>
        <dbReference type="ARBA" id="ARBA00022500"/>
    </source>
</evidence>
<keyword evidence="9" id="KW-0975">Bacterial flagellum</keyword>
<dbReference type="PANTHER" id="PTHR30534">
    <property type="entry name" value="FLAGELLAR MOTOR SWITCH PROTEIN FLIG"/>
    <property type="match status" value="1"/>
</dbReference>
<dbReference type="InterPro" id="IPR032779">
    <property type="entry name" value="FliG_M"/>
</dbReference>
<keyword evidence="7" id="KW-0283">Flagellar rotation</keyword>
<keyword evidence="5" id="KW-1003">Cell membrane</keyword>
<dbReference type="InterPro" id="IPR011002">
    <property type="entry name" value="FliG_a-hlx"/>
</dbReference>
<dbReference type="NCBIfam" id="TIGR00207">
    <property type="entry name" value="fliG"/>
    <property type="match status" value="1"/>
</dbReference>
<evidence type="ECO:0000256" key="8">
    <source>
        <dbReference type="ARBA" id="ARBA00023136"/>
    </source>
</evidence>
<keyword evidence="6" id="KW-0145">Chemotaxis</keyword>
<evidence type="ECO:0000256" key="9">
    <source>
        <dbReference type="ARBA" id="ARBA00023143"/>
    </source>
</evidence>
<keyword evidence="13" id="KW-0282">Flagellum</keyword>
<dbReference type="PANTHER" id="PTHR30534:SF0">
    <property type="entry name" value="FLAGELLAR MOTOR SWITCH PROTEIN FLIG"/>
    <property type="match status" value="1"/>
</dbReference>
<dbReference type="PRINTS" id="PR00954">
    <property type="entry name" value="FLGMOTORFLIG"/>
</dbReference>
<dbReference type="InterPro" id="IPR023087">
    <property type="entry name" value="Flg_Motor_Flig_C"/>
</dbReference>